<keyword evidence="2" id="KW-1185">Reference proteome</keyword>
<sequence>MCQEIRACTSQLQKHQQILSLSMLRPFLFPFHHSIIGHSLFLVLQFSKTELSTPIMLAELAWGINLIRETRSLQMKIGKLVLLLF</sequence>
<name>A0A0S3S5U9_PHAAN</name>
<protein>
    <submittedName>
        <fullName evidence="1">Uncharacterized protein</fullName>
    </submittedName>
</protein>
<dbReference type="AlphaFoldDB" id="A0A0S3S5U9"/>
<accession>A0A0S3S5U9</accession>
<gene>
    <name evidence="1" type="primary">Vigan.05G165000</name>
    <name evidence="1" type="ORF">VIGAN_05165000</name>
</gene>
<reference evidence="1 2" key="1">
    <citation type="journal article" date="2015" name="Sci. Rep.">
        <title>The power of single molecule real-time sequencing technology in the de novo assembly of a eukaryotic genome.</title>
        <authorList>
            <person name="Sakai H."/>
            <person name="Naito K."/>
            <person name="Ogiso-Tanaka E."/>
            <person name="Takahashi Y."/>
            <person name="Iseki K."/>
            <person name="Muto C."/>
            <person name="Satou K."/>
            <person name="Teruya K."/>
            <person name="Shiroma A."/>
            <person name="Shimoji M."/>
            <person name="Hirano T."/>
            <person name="Itoh T."/>
            <person name="Kaga A."/>
            <person name="Tomooka N."/>
        </authorList>
    </citation>
    <scope>NUCLEOTIDE SEQUENCE [LARGE SCALE GENOMIC DNA]</scope>
    <source>
        <strain evidence="2">cv. Shumari</strain>
    </source>
</reference>
<dbReference type="EMBL" id="AP015038">
    <property type="protein sequence ID" value="BAT88203.1"/>
    <property type="molecule type" value="Genomic_DNA"/>
</dbReference>
<dbReference type="Proteomes" id="UP000291084">
    <property type="component" value="Chromosome 5"/>
</dbReference>
<evidence type="ECO:0000313" key="2">
    <source>
        <dbReference type="Proteomes" id="UP000291084"/>
    </source>
</evidence>
<proteinExistence type="predicted"/>
<organism evidence="1 2">
    <name type="scientific">Vigna angularis var. angularis</name>
    <dbReference type="NCBI Taxonomy" id="157739"/>
    <lineage>
        <taxon>Eukaryota</taxon>
        <taxon>Viridiplantae</taxon>
        <taxon>Streptophyta</taxon>
        <taxon>Embryophyta</taxon>
        <taxon>Tracheophyta</taxon>
        <taxon>Spermatophyta</taxon>
        <taxon>Magnoliopsida</taxon>
        <taxon>eudicotyledons</taxon>
        <taxon>Gunneridae</taxon>
        <taxon>Pentapetalae</taxon>
        <taxon>rosids</taxon>
        <taxon>fabids</taxon>
        <taxon>Fabales</taxon>
        <taxon>Fabaceae</taxon>
        <taxon>Papilionoideae</taxon>
        <taxon>50 kb inversion clade</taxon>
        <taxon>NPAAA clade</taxon>
        <taxon>indigoferoid/millettioid clade</taxon>
        <taxon>Phaseoleae</taxon>
        <taxon>Vigna</taxon>
    </lineage>
</organism>
<evidence type="ECO:0000313" key="1">
    <source>
        <dbReference type="EMBL" id="BAT88203.1"/>
    </source>
</evidence>